<dbReference type="GO" id="GO:0008408">
    <property type="term" value="F:3'-5' exonuclease activity"/>
    <property type="evidence" value="ECO:0007669"/>
    <property type="project" value="InterPro"/>
</dbReference>
<dbReference type="SUPFAM" id="SSF55979">
    <property type="entry name" value="DNA clamp"/>
    <property type="match status" value="3"/>
</dbReference>
<dbReference type="GO" id="GO:0003677">
    <property type="term" value="F:DNA binding"/>
    <property type="evidence" value="ECO:0007669"/>
    <property type="project" value="UniProtKB-UniRule"/>
</dbReference>
<dbReference type="Gene3D" id="3.70.10.10">
    <property type="match status" value="1"/>
</dbReference>
<gene>
    <name evidence="13" type="ORF">A3C24_04145</name>
</gene>
<dbReference type="GO" id="GO:0009360">
    <property type="term" value="C:DNA polymerase III complex"/>
    <property type="evidence" value="ECO:0007669"/>
    <property type="project" value="InterPro"/>
</dbReference>
<sequence length="368" mass="42145">MELIISKEELEEKLILASRFISTKTPSIRTIQGCYISIKKSGIRIITTNLNDFLSVSIKANIKKEGEVVFDIKKTLEFLGFLNTGEVQAYIEENNFVIQQGKTKGYFNIFPKEDFPPLPTIEGEEYKFSKEQLDKTNTVLFSASKDETRPILTGVYFSHSEGKTSLVTTDGFRLSLFQEKRVKGFPETIIPANIISEIIKLTKKGKEVLIRISTKQKLIVFEVGEVVLYSRILEGEFPPFGKVIPKISTTQIEANKQDLIKNLRLISVFARDQSDVVILDIQREGLYLRPKFHQTKKTEIFQELNSFKGEKIKIAFNYKYILDFLNNIDSPEVIMEFSQSVAPGVFRTNKDEGFIHIIMPLRTEETTE</sequence>
<keyword evidence="6 9" id="KW-0235">DNA replication</keyword>
<dbReference type="InterPro" id="IPR022635">
    <property type="entry name" value="DNA_polIII_beta_C"/>
</dbReference>
<dbReference type="CDD" id="cd00140">
    <property type="entry name" value="beta_clamp"/>
    <property type="match status" value="1"/>
</dbReference>
<organism evidence="13 14">
    <name type="scientific">Candidatus Roizmanbacteria bacterium RIFCSPHIGHO2_02_FULL_37_24</name>
    <dbReference type="NCBI Taxonomy" id="1802037"/>
    <lineage>
        <taxon>Bacteria</taxon>
        <taxon>Candidatus Roizmaniibacteriota</taxon>
    </lineage>
</organism>
<keyword evidence="8" id="KW-0238">DNA-binding</keyword>
<keyword evidence="3 9" id="KW-0963">Cytoplasm</keyword>
<evidence type="ECO:0000313" key="14">
    <source>
        <dbReference type="Proteomes" id="UP000177159"/>
    </source>
</evidence>
<dbReference type="PIRSF" id="PIRSF000804">
    <property type="entry name" value="DNA_pol_III_b"/>
    <property type="match status" value="1"/>
</dbReference>
<evidence type="ECO:0000313" key="13">
    <source>
        <dbReference type="EMBL" id="OGK24199.1"/>
    </source>
</evidence>
<dbReference type="Gene3D" id="3.10.150.10">
    <property type="entry name" value="DNA Polymerase III, subunit A, domain 2"/>
    <property type="match status" value="1"/>
</dbReference>
<evidence type="ECO:0000259" key="10">
    <source>
        <dbReference type="Pfam" id="PF00712"/>
    </source>
</evidence>
<evidence type="ECO:0000259" key="12">
    <source>
        <dbReference type="Pfam" id="PF02768"/>
    </source>
</evidence>
<evidence type="ECO:0000256" key="4">
    <source>
        <dbReference type="ARBA" id="ARBA00022679"/>
    </source>
</evidence>
<dbReference type="Pfam" id="PF02767">
    <property type="entry name" value="DNA_pol3_beta_2"/>
    <property type="match status" value="1"/>
</dbReference>
<evidence type="ECO:0000256" key="3">
    <source>
        <dbReference type="ARBA" id="ARBA00022490"/>
    </source>
</evidence>
<name>A0A1F7GYS1_9BACT</name>
<accession>A0A1F7GYS1</accession>
<evidence type="ECO:0000259" key="11">
    <source>
        <dbReference type="Pfam" id="PF02767"/>
    </source>
</evidence>
<feature type="domain" description="DNA polymerase III beta sliding clamp central" evidence="11">
    <location>
        <begin position="137"/>
        <end position="238"/>
    </location>
</feature>
<evidence type="ECO:0000256" key="8">
    <source>
        <dbReference type="ARBA" id="ARBA00023125"/>
    </source>
</evidence>
<comment type="similarity">
    <text evidence="2 9">Belongs to the beta sliding clamp family.</text>
</comment>
<dbReference type="GO" id="GO:0003887">
    <property type="term" value="F:DNA-directed DNA polymerase activity"/>
    <property type="evidence" value="ECO:0007669"/>
    <property type="project" value="UniProtKB-UniRule"/>
</dbReference>
<evidence type="ECO:0000256" key="2">
    <source>
        <dbReference type="ARBA" id="ARBA00010752"/>
    </source>
</evidence>
<proteinExistence type="inferred from homology"/>
<dbReference type="InterPro" id="IPR001001">
    <property type="entry name" value="DNA_polIII_beta"/>
</dbReference>
<dbReference type="EMBL" id="MFZM01000011">
    <property type="protein sequence ID" value="OGK24199.1"/>
    <property type="molecule type" value="Genomic_DNA"/>
</dbReference>
<keyword evidence="7 9" id="KW-0239">DNA-directed DNA polymerase</keyword>
<dbReference type="Proteomes" id="UP000177159">
    <property type="component" value="Unassembled WGS sequence"/>
</dbReference>
<keyword evidence="5 9" id="KW-0548">Nucleotidyltransferase</keyword>
<comment type="subunit">
    <text evidence="9">Forms a ring-shaped head-to-tail homodimer around DNA.</text>
</comment>
<dbReference type="GO" id="GO:0006271">
    <property type="term" value="P:DNA strand elongation involved in DNA replication"/>
    <property type="evidence" value="ECO:0007669"/>
    <property type="project" value="TreeGrafter"/>
</dbReference>
<feature type="domain" description="DNA polymerase III beta sliding clamp C-terminal" evidence="12">
    <location>
        <begin position="242"/>
        <end position="362"/>
    </location>
</feature>
<dbReference type="AlphaFoldDB" id="A0A1F7GYS1"/>
<evidence type="ECO:0000256" key="1">
    <source>
        <dbReference type="ARBA" id="ARBA00004496"/>
    </source>
</evidence>
<dbReference type="InterPro" id="IPR022634">
    <property type="entry name" value="DNA_polIII_beta_N"/>
</dbReference>
<dbReference type="Pfam" id="PF02768">
    <property type="entry name" value="DNA_pol3_beta_3"/>
    <property type="match status" value="1"/>
</dbReference>
<dbReference type="PANTHER" id="PTHR30478:SF0">
    <property type="entry name" value="BETA SLIDING CLAMP"/>
    <property type="match status" value="1"/>
</dbReference>
<evidence type="ECO:0000256" key="9">
    <source>
        <dbReference type="PIRNR" id="PIRNR000804"/>
    </source>
</evidence>
<feature type="domain" description="DNA polymerase III beta sliding clamp N-terminal" evidence="10">
    <location>
        <begin position="1"/>
        <end position="119"/>
    </location>
</feature>
<evidence type="ECO:0000256" key="6">
    <source>
        <dbReference type="ARBA" id="ARBA00022705"/>
    </source>
</evidence>
<dbReference type="SMART" id="SM00480">
    <property type="entry name" value="POL3Bc"/>
    <property type="match status" value="1"/>
</dbReference>
<comment type="subcellular location">
    <subcellularLocation>
        <location evidence="1 9">Cytoplasm</location>
    </subcellularLocation>
</comment>
<comment type="function">
    <text evidence="9">Confers DNA tethering and processivity to DNA polymerases and other proteins. Acts as a clamp, forming a ring around DNA (a reaction catalyzed by the clamp-loading complex) which diffuses in an ATP-independent manner freely and bidirectionally along dsDNA. Initially characterized for its ability to contact the catalytic subunit of DNA polymerase III (Pol III), a complex, multichain enzyme responsible for most of the replicative synthesis in bacteria; Pol III exhibits 3'-5' exonuclease proofreading activity. The beta chain is required for initiation of replication as well as for processivity of DNA replication.</text>
</comment>
<dbReference type="NCBIfam" id="TIGR00663">
    <property type="entry name" value="dnan"/>
    <property type="match status" value="1"/>
</dbReference>
<reference evidence="13 14" key="1">
    <citation type="journal article" date="2016" name="Nat. Commun.">
        <title>Thousands of microbial genomes shed light on interconnected biogeochemical processes in an aquifer system.</title>
        <authorList>
            <person name="Anantharaman K."/>
            <person name="Brown C.T."/>
            <person name="Hug L.A."/>
            <person name="Sharon I."/>
            <person name="Castelle C.J."/>
            <person name="Probst A.J."/>
            <person name="Thomas B.C."/>
            <person name="Singh A."/>
            <person name="Wilkins M.J."/>
            <person name="Karaoz U."/>
            <person name="Brodie E.L."/>
            <person name="Williams K.H."/>
            <person name="Hubbard S.S."/>
            <person name="Banfield J.F."/>
        </authorList>
    </citation>
    <scope>NUCLEOTIDE SEQUENCE [LARGE SCALE GENOMIC DNA]</scope>
</reference>
<dbReference type="GO" id="GO:0005737">
    <property type="term" value="C:cytoplasm"/>
    <property type="evidence" value="ECO:0007669"/>
    <property type="project" value="UniProtKB-SubCell"/>
</dbReference>
<evidence type="ECO:0000256" key="5">
    <source>
        <dbReference type="ARBA" id="ARBA00022695"/>
    </source>
</evidence>
<dbReference type="PANTHER" id="PTHR30478">
    <property type="entry name" value="DNA POLYMERASE III SUBUNIT BETA"/>
    <property type="match status" value="1"/>
</dbReference>
<protein>
    <recommendedName>
        <fullName evidence="9">Beta sliding clamp</fullName>
    </recommendedName>
</protein>
<dbReference type="InterPro" id="IPR022637">
    <property type="entry name" value="DNA_polIII_beta_cen"/>
</dbReference>
<dbReference type="InterPro" id="IPR046938">
    <property type="entry name" value="DNA_clamp_sf"/>
</dbReference>
<dbReference type="Pfam" id="PF00712">
    <property type="entry name" value="DNA_pol3_beta"/>
    <property type="match status" value="1"/>
</dbReference>
<keyword evidence="4 9" id="KW-0808">Transferase</keyword>
<comment type="caution">
    <text evidence="13">The sequence shown here is derived from an EMBL/GenBank/DDBJ whole genome shotgun (WGS) entry which is preliminary data.</text>
</comment>
<evidence type="ECO:0000256" key="7">
    <source>
        <dbReference type="ARBA" id="ARBA00022932"/>
    </source>
</evidence>